<name>A0A1Y2D2C4_9FUNG</name>
<reference evidence="3 4" key="1">
    <citation type="submission" date="2016-07" db="EMBL/GenBank/DDBJ databases">
        <title>Pervasive Adenine N6-methylation of Active Genes in Fungi.</title>
        <authorList>
            <consortium name="DOE Joint Genome Institute"/>
            <person name="Mondo S.J."/>
            <person name="Dannebaum R.O."/>
            <person name="Kuo R.C."/>
            <person name="Labutti K."/>
            <person name="Haridas S."/>
            <person name="Kuo A."/>
            <person name="Salamov A."/>
            <person name="Ahrendt S.R."/>
            <person name="Lipzen A."/>
            <person name="Sullivan W."/>
            <person name="Andreopoulos W.B."/>
            <person name="Clum A."/>
            <person name="Lindquist E."/>
            <person name="Daum C."/>
            <person name="Ramamoorthy G.K."/>
            <person name="Gryganskyi A."/>
            <person name="Culley D."/>
            <person name="Magnuson J.K."/>
            <person name="James T.Y."/>
            <person name="O'Malley M.A."/>
            <person name="Stajich J.E."/>
            <person name="Spatafora J.W."/>
            <person name="Visel A."/>
            <person name="Grigoriev I.V."/>
        </authorList>
    </citation>
    <scope>NUCLEOTIDE SEQUENCE [LARGE SCALE GENOMIC DNA]</scope>
    <source>
        <strain evidence="3 4">JEL800</strain>
    </source>
</reference>
<keyword evidence="2" id="KW-0472">Membrane</keyword>
<keyword evidence="2" id="KW-1133">Transmembrane helix</keyword>
<dbReference type="Pfam" id="PF18758">
    <property type="entry name" value="KDZ"/>
    <property type="match status" value="1"/>
</dbReference>
<dbReference type="InterPro" id="IPR040521">
    <property type="entry name" value="KDZ"/>
</dbReference>
<evidence type="ECO:0008006" key="5">
    <source>
        <dbReference type="Google" id="ProtNLM"/>
    </source>
</evidence>
<organism evidence="3 4">
    <name type="scientific">Rhizoclosmatium globosum</name>
    <dbReference type="NCBI Taxonomy" id="329046"/>
    <lineage>
        <taxon>Eukaryota</taxon>
        <taxon>Fungi</taxon>
        <taxon>Fungi incertae sedis</taxon>
        <taxon>Chytridiomycota</taxon>
        <taxon>Chytridiomycota incertae sedis</taxon>
        <taxon>Chytridiomycetes</taxon>
        <taxon>Chytridiales</taxon>
        <taxon>Chytriomycetaceae</taxon>
        <taxon>Rhizoclosmatium</taxon>
    </lineage>
</organism>
<feature type="region of interest" description="Disordered" evidence="1">
    <location>
        <begin position="1"/>
        <end position="37"/>
    </location>
</feature>
<keyword evidence="2" id="KW-0812">Transmembrane</keyword>
<dbReference type="OrthoDB" id="2154279at2759"/>
<comment type="caution">
    <text evidence="3">The sequence shown here is derived from an EMBL/GenBank/DDBJ whole genome shotgun (WGS) entry which is preliminary data.</text>
</comment>
<keyword evidence="4" id="KW-1185">Reference proteome</keyword>
<evidence type="ECO:0000313" key="3">
    <source>
        <dbReference type="EMBL" id="ORY53443.1"/>
    </source>
</evidence>
<dbReference type="PANTHER" id="PTHR33096">
    <property type="entry name" value="CXC2 DOMAIN-CONTAINING PROTEIN"/>
    <property type="match status" value="1"/>
</dbReference>
<accession>A0A1Y2D2C4</accession>
<dbReference type="Proteomes" id="UP000193642">
    <property type="component" value="Unassembled WGS sequence"/>
</dbReference>
<gene>
    <name evidence="3" type="ORF">BCR33DRAFT_844770</name>
</gene>
<dbReference type="EMBL" id="MCGO01000001">
    <property type="protein sequence ID" value="ORY53443.1"/>
    <property type="molecule type" value="Genomic_DNA"/>
</dbReference>
<feature type="compositionally biased region" description="Basic and acidic residues" evidence="1">
    <location>
        <begin position="9"/>
        <end position="34"/>
    </location>
</feature>
<sequence>MHQRRTRPSRRESTAIHRGNHVDTDGKPRRREPATQDPYMEAALALLQQQRATTHATLFRTNTNSATPSSPMHIDGDEAGFDDTMPDEPDNEPEIEEEFDIEAELAELGPEFIRNFGSILSSFDPVPSVAEPKTWHDKRANHLSDCDAVVPLLIPAVACLETLDLLAPGRCCSIDGCAEPPVFRCFSCVMSSFQKTHFCSAHASLHRYNNLCHRVKNRADELPPTHTTASGNTVFKKIMCCDGARGHGRRAQFHSLTGTEIVQLVYCPNHSDGQEMCVVLVRDYGFFPSRVRNTDHAFSYQLVSLGLTLRQLGVAFLISAEAFFGTSLKDPKASGLYQPFMDAVRQLAIVKHHLHHGTFSPEIVTELGIGQSQCPACIGGDDVQGPAAFTMDGFESASKKSVERGGGTSHGTHGFTDVYFKTPTVPDVVANRAASKVSGSGGKGSRVGTQIGCDAVHKAGAESVTKSTGKDVDMIVHVDCAAHSIVHRVYDVKGGERLWYADDVLHWGVTEFVKRGFILGYDVACKELSHLLFYDLFFPIIGLMLLILFIPAMHVYAHGKDCQCLFSPRFLMGLGLTMDGEGHERVNSWLSRMIGLTQRETWENRRMDIVLFLEWYNQMKIRRLVDWTEEKLVATFAGLAEVKAALGSQWPKVEEAVYEVVVTGVTRERRKLVEKAKEGALTSKEDLRQQIDHLARSVVAIDKHLKSAPGTKMVSRLRKALASTFISIHKKLDEFNELQPKEATPLTFAVVKKDLTMLGTGRAAADAREVRDLVTLYFRYCEDLFHHKNYLNNLQGYYRKRLEVHWDRVRATVGKLSDCRAAEALLTIVDRRIKVEAEYSRKAKETLHLFGDDENALLYFDKHIDQIQQAFSSKESALSLQNLRDAQLRK</sequence>
<feature type="transmembrane region" description="Helical" evidence="2">
    <location>
        <begin position="536"/>
        <end position="557"/>
    </location>
</feature>
<dbReference type="PANTHER" id="PTHR33096:SF1">
    <property type="entry name" value="CXC1-LIKE CYSTEINE CLUSTER ASSOCIATED WITH KDZ TRANSPOSASES DOMAIN-CONTAINING PROTEIN"/>
    <property type="match status" value="1"/>
</dbReference>
<dbReference type="AlphaFoldDB" id="A0A1Y2D2C4"/>
<proteinExistence type="predicted"/>
<evidence type="ECO:0000313" key="4">
    <source>
        <dbReference type="Proteomes" id="UP000193642"/>
    </source>
</evidence>
<evidence type="ECO:0000256" key="1">
    <source>
        <dbReference type="SAM" id="MobiDB-lite"/>
    </source>
</evidence>
<evidence type="ECO:0000256" key="2">
    <source>
        <dbReference type="SAM" id="Phobius"/>
    </source>
</evidence>
<protein>
    <recommendedName>
        <fullName evidence="5">CxC2-like cysteine cluster KDZ transposase-associated domain-containing protein</fullName>
    </recommendedName>
</protein>